<gene>
    <name evidence="1" type="ORF">F7Q92_09020</name>
</gene>
<dbReference type="Gene3D" id="1.25.40.10">
    <property type="entry name" value="Tetratricopeptide repeat domain"/>
    <property type="match status" value="1"/>
</dbReference>
<dbReference type="EMBL" id="VZPB01000017">
    <property type="protein sequence ID" value="KAB0583148.1"/>
    <property type="molecule type" value="Genomic_DNA"/>
</dbReference>
<dbReference type="RefSeq" id="WP_151123822.1">
    <property type="nucleotide sequence ID" value="NZ_CP088081.1"/>
</dbReference>
<dbReference type="OrthoDB" id="9812003at2"/>
<evidence type="ECO:0008006" key="3">
    <source>
        <dbReference type="Google" id="ProtNLM"/>
    </source>
</evidence>
<dbReference type="Proteomes" id="UP000430120">
    <property type="component" value="Unassembled WGS sequence"/>
</dbReference>
<sequence>MSTATTGTLGVDFDDAVLGQGLPPLAEAALREAGDHRGDAPRAMAALMRAQTLAPEHPAVLIALYRHHFYGHRLSPARDVARRALVAGATALGLPACWREVPLQPLAGARDEPVTRFYLFTLKGYAYLSLRLGDDTEARDALALLRHLDPDDRVGGALVEAVRQRALVGDDPDEDAPSIPPAFGAAAWARLAPRPPGARPSAPA</sequence>
<keyword evidence="2" id="KW-1185">Reference proteome</keyword>
<evidence type="ECO:0000313" key="1">
    <source>
        <dbReference type="EMBL" id="KAB0583148.1"/>
    </source>
</evidence>
<evidence type="ECO:0000313" key="2">
    <source>
        <dbReference type="Proteomes" id="UP000430120"/>
    </source>
</evidence>
<comment type="caution">
    <text evidence="1">The sequence shown here is derived from an EMBL/GenBank/DDBJ whole genome shotgun (WGS) entry which is preliminary data.</text>
</comment>
<dbReference type="InterPro" id="IPR011990">
    <property type="entry name" value="TPR-like_helical_dom_sf"/>
</dbReference>
<proteinExistence type="predicted"/>
<dbReference type="AlphaFoldDB" id="A0A643FD91"/>
<name>A0A643FD91_IDEDE</name>
<reference evidence="1 2" key="1">
    <citation type="submission" date="2019-09" db="EMBL/GenBank/DDBJ databases">
        <title>Draft genome sequences of 48 bacterial type strains from the CCUG.</title>
        <authorList>
            <person name="Tunovic T."/>
            <person name="Pineiro-Iglesias B."/>
            <person name="Unosson C."/>
            <person name="Inganas E."/>
            <person name="Ohlen M."/>
            <person name="Cardew S."/>
            <person name="Jensie-Markopoulos S."/>
            <person name="Salva-Serra F."/>
            <person name="Jaen-Luchoro D."/>
            <person name="Karlsson R."/>
            <person name="Svensson-Stadler L."/>
            <person name="Chun J."/>
            <person name="Moore E."/>
        </authorList>
    </citation>
    <scope>NUCLEOTIDE SEQUENCE [LARGE SCALE GENOMIC DNA]</scope>
    <source>
        <strain evidence="1 2">CCUG 30977</strain>
    </source>
</reference>
<organism evidence="1 2">
    <name type="scientific">Ideonella dechloratans</name>
    <dbReference type="NCBI Taxonomy" id="36863"/>
    <lineage>
        <taxon>Bacteria</taxon>
        <taxon>Pseudomonadati</taxon>
        <taxon>Pseudomonadota</taxon>
        <taxon>Betaproteobacteria</taxon>
        <taxon>Burkholderiales</taxon>
        <taxon>Sphaerotilaceae</taxon>
        <taxon>Ideonella</taxon>
    </lineage>
</organism>
<accession>A0A643FD91</accession>
<protein>
    <recommendedName>
        <fullName evidence="3">Tetratricopeptide repeat protein</fullName>
    </recommendedName>
</protein>